<dbReference type="EMBL" id="CP036287">
    <property type="protein sequence ID" value="QDU66233.1"/>
    <property type="molecule type" value="Genomic_DNA"/>
</dbReference>
<keyword evidence="2" id="KW-1185">Reference proteome</keyword>
<proteinExistence type="predicted"/>
<accession>A0A518BH39</accession>
<sequence>MLSEHEQPPYLYRFLDLSTGFEGWLSELLLARVWRLRPLAWLNDAYEGQFTVEQPTIDDGRRFIERHLDPDASELEVTDEMAMTAAGALDQGRNQLVASLRKHAMTGVASMSLSESHGSAVLWSLYAGGHSGIAIRVRTGVPSGLFETISQVQYSSAPPRLESDVLVRDRDSAWWQQTIYRAFTTKSAEWSYEREWRVLFSDESEGRRDADIWKCSGEGEISSILIGVRAQPAIARQVYKLAQEAPDQPDVQVVVQGVDDYALSTVRVENHATLDALLGSARDSPDSLQKS</sequence>
<name>A0A518BH39_9BACT</name>
<organism evidence="1 2">
    <name type="scientific">Engelhardtia mirabilis</name>
    <dbReference type="NCBI Taxonomy" id="2528011"/>
    <lineage>
        <taxon>Bacteria</taxon>
        <taxon>Pseudomonadati</taxon>
        <taxon>Planctomycetota</taxon>
        <taxon>Planctomycetia</taxon>
        <taxon>Planctomycetia incertae sedis</taxon>
        <taxon>Engelhardtia</taxon>
    </lineage>
</organism>
<protein>
    <recommendedName>
        <fullName evidence="3">DUF2971 domain-containing protein</fullName>
    </recommendedName>
</protein>
<reference evidence="1 2" key="1">
    <citation type="submission" date="2019-02" db="EMBL/GenBank/DDBJ databases">
        <title>Deep-cultivation of Planctomycetes and their phenomic and genomic characterization uncovers novel biology.</title>
        <authorList>
            <person name="Wiegand S."/>
            <person name="Jogler M."/>
            <person name="Boedeker C."/>
            <person name="Pinto D."/>
            <person name="Vollmers J."/>
            <person name="Rivas-Marin E."/>
            <person name="Kohn T."/>
            <person name="Peeters S.H."/>
            <person name="Heuer A."/>
            <person name="Rast P."/>
            <person name="Oberbeckmann S."/>
            <person name="Bunk B."/>
            <person name="Jeske O."/>
            <person name="Meyerdierks A."/>
            <person name="Storesund J.E."/>
            <person name="Kallscheuer N."/>
            <person name="Luecker S."/>
            <person name="Lage O.M."/>
            <person name="Pohl T."/>
            <person name="Merkel B.J."/>
            <person name="Hornburger P."/>
            <person name="Mueller R.-W."/>
            <person name="Bruemmer F."/>
            <person name="Labrenz M."/>
            <person name="Spormann A.M."/>
            <person name="Op den Camp H."/>
            <person name="Overmann J."/>
            <person name="Amann R."/>
            <person name="Jetten M.S.M."/>
            <person name="Mascher T."/>
            <person name="Medema M.H."/>
            <person name="Devos D.P."/>
            <person name="Kaster A.-K."/>
            <person name="Ovreas L."/>
            <person name="Rohde M."/>
            <person name="Galperin M.Y."/>
            <person name="Jogler C."/>
        </authorList>
    </citation>
    <scope>NUCLEOTIDE SEQUENCE [LARGE SCALE GENOMIC DNA]</scope>
    <source>
        <strain evidence="1 2">Pla133</strain>
    </source>
</reference>
<dbReference type="KEGG" id="pbap:Pla133_12990"/>
<dbReference type="InterPro" id="IPR021352">
    <property type="entry name" value="DUF2971"/>
</dbReference>
<dbReference type="Pfam" id="PF11185">
    <property type="entry name" value="DUF2971"/>
    <property type="match status" value="1"/>
</dbReference>
<gene>
    <name evidence="1" type="ORF">Pla133_12990</name>
</gene>
<evidence type="ECO:0000313" key="1">
    <source>
        <dbReference type="EMBL" id="QDU66233.1"/>
    </source>
</evidence>
<dbReference type="Proteomes" id="UP000316921">
    <property type="component" value="Chromosome"/>
</dbReference>
<dbReference type="RefSeq" id="WP_145063588.1">
    <property type="nucleotide sequence ID" value="NZ_CP036287.1"/>
</dbReference>
<evidence type="ECO:0000313" key="2">
    <source>
        <dbReference type="Proteomes" id="UP000316921"/>
    </source>
</evidence>
<dbReference type="AlphaFoldDB" id="A0A518BH39"/>
<evidence type="ECO:0008006" key="3">
    <source>
        <dbReference type="Google" id="ProtNLM"/>
    </source>
</evidence>